<protein>
    <submittedName>
        <fullName evidence="1">Tetratricopeptide repeat protein</fullName>
    </submittedName>
</protein>
<name>A0A4S8N3H4_9ACTN</name>
<dbReference type="Pfam" id="PF14559">
    <property type="entry name" value="TPR_19"/>
    <property type="match status" value="1"/>
</dbReference>
<dbReference type="EMBL" id="STGW01000011">
    <property type="protein sequence ID" value="THV10081.1"/>
    <property type="molecule type" value="Genomic_DNA"/>
</dbReference>
<evidence type="ECO:0000313" key="2">
    <source>
        <dbReference type="Proteomes" id="UP000307087"/>
    </source>
</evidence>
<organism evidence="1 2">
    <name type="scientific">Nocardioides caeni</name>
    <dbReference type="NCBI Taxonomy" id="574700"/>
    <lineage>
        <taxon>Bacteria</taxon>
        <taxon>Bacillati</taxon>
        <taxon>Actinomycetota</taxon>
        <taxon>Actinomycetes</taxon>
        <taxon>Propionibacteriales</taxon>
        <taxon>Nocardioidaceae</taxon>
        <taxon>Nocardioides</taxon>
    </lineage>
</organism>
<comment type="caution">
    <text evidence="1">The sequence shown here is derived from an EMBL/GenBank/DDBJ whole genome shotgun (WGS) entry which is preliminary data.</text>
</comment>
<dbReference type="OrthoDB" id="3637137at2"/>
<reference evidence="1 2" key="1">
    <citation type="journal article" date="2009" name="Int. J. Syst. Evol. Microbiol.">
        <title>Nocardioides caeni sp. nov., isolated from wastewater.</title>
        <authorList>
            <person name="Yoon J.H."/>
            <person name="Kang S.J."/>
            <person name="Park S."/>
            <person name="Kim W."/>
            <person name="Oh T.K."/>
        </authorList>
    </citation>
    <scope>NUCLEOTIDE SEQUENCE [LARGE SCALE GENOMIC DNA]</scope>
    <source>
        <strain evidence="1 2">DSM 23134</strain>
    </source>
</reference>
<gene>
    <name evidence="1" type="ORF">E9934_14800</name>
</gene>
<dbReference type="InterPro" id="IPR011990">
    <property type="entry name" value="TPR-like_helical_dom_sf"/>
</dbReference>
<proteinExistence type="predicted"/>
<dbReference type="Proteomes" id="UP000307087">
    <property type="component" value="Unassembled WGS sequence"/>
</dbReference>
<dbReference type="RefSeq" id="WP_136563674.1">
    <property type="nucleotide sequence ID" value="NZ_BAABLS010000006.1"/>
</dbReference>
<dbReference type="Gene3D" id="1.25.40.10">
    <property type="entry name" value="Tetratricopeptide repeat domain"/>
    <property type="match status" value="1"/>
</dbReference>
<sequence>MSDDGFDPVQRDSDLAYELYDVRPEHPEIGHLARRALAAEPWRSGLRVLLANHLEALGELDESREILLAVVGQRDHAFVDAARDLRDLEHRVGRYEEALRWAETVLGEDSEGWSDWGMFGAIKGQLGEPTLTWQILDEAVERCATTAPDELTDALAFRATGLIATFAPSERFIAAAEEAVRADPANGYVALCLVWAYIHQGRFDDAEELALRMLREDPTDEGPAIPVRMLRTVRGIMEREGMDMAELHRHGILERMWTDQRDRLLGVDVVSALTALEPLLPPAVLATLHPPIPEDGDDTGACEELVSWHDGQDPGAGDAWRLPGDFRLMSAAEIRAMDAAVEADPASYPQWAEDSLDSYYQQLMTDDAGGYLIVTITGELAIRRAGAEDEVVSASIADFFWEQVAARGGRNPRPRPQPRAQEV</sequence>
<keyword evidence="2" id="KW-1185">Reference proteome</keyword>
<accession>A0A4S8N3H4</accession>
<evidence type="ECO:0000313" key="1">
    <source>
        <dbReference type="EMBL" id="THV10081.1"/>
    </source>
</evidence>
<dbReference type="AlphaFoldDB" id="A0A4S8N3H4"/>
<dbReference type="SUPFAM" id="SSF48452">
    <property type="entry name" value="TPR-like"/>
    <property type="match status" value="1"/>
</dbReference>